<keyword evidence="4" id="KW-0472">Membrane</keyword>
<feature type="domain" description="SusD-like N-terminal" evidence="8">
    <location>
        <begin position="97"/>
        <end position="197"/>
    </location>
</feature>
<dbReference type="Pfam" id="PF07980">
    <property type="entry name" value="SusD_RagB"/>
    <property type="match status" value="1"/>
</dbReference>
<dbReference type="EMBL" id="WSQA01000009">
    <property type="protein sequence ID" value="MVZ62921.1"/>
    <property type="molecule type" value="Genomic_DNA"/>
</dbReference>
<keyword evidence="10" id="KW-1185">Reference proteome</keyword>
<evidence type="ECO:0000256" key="4">
    <source>
        <dbReference type="ARBA" id="ARBA00023136"/>
    </source>
</evidence>
<comment type="similarity">
    <text evidence="2">Belongs to the SusD family.</text>
</comment>
<dbReference type="InterPro" id="IPR011990">
    <property type="entry name" value="TPR-like_helical_dom_sf"/>
</dbReference>
<feature type="domain" description="RagB/SusD" evidence="7">
    <location>
        <begin position="359"/>
        <end position="449"/>
    </location>
</feature>
<feature type="chain" id="PRO_5026718435" evidence="6">
    <location>
        <begin position="20"/>
        <end position="485"/>
    </location>
</feature>
<evidence type="ECO:0000256" key="6">
    <source>
        <dbReference type="SAM" id="SignalP"/>
    </source>
</evidence>
<gene>
    <name evidence="9" type="ORF">GQF63_12875</name>
</gene>
<reference evidence="9 10" key="1">
    <citation type="submission" date="2019-12" db="EMBL/GenBank/DDBJ databases">
        <authorList>
            <person name="Dong K."/>
        </authorList>
    </citation>
    <scope>NUCLEOTIDE SEQUENCE [LARGE SCALE GENOMIC DNA]</scope>
    <source>
        <strain evidence="9 10">JCM 31225</strain>
    </source>
</reference>
<comment type="caution">
    <text evidence="9">The sequence shown here is derived from an EMBL/GenBank/DDBJ whole genome shotgun (WGS) entry which is preliminary data.</text>
</comment>
<organism evidence="9 10">
    <name type="scientific">Sphingobacterium humi</name>
    <dbReference type="NCBI Taxonomy" id="1796905"/>
    <lineage>
        <taxon>Bacteria</taxon>
        <taxon>Pseudomonadati</taxon>
        <taxon>Bacteroidota</taxon>
        <taxon>Sphingobacteriia</taxon>
        <taxon>Sphingobacteriales</taxon>
        <taxon>Sphingobacteriaceae</taxon>
        <taxon>Sphingobacterium</taxon>
    </lineage>
</organism>
<dbReference type="SUPFAM" id="SSF48452">
    <property type="entry name" value="TPR-like"/>
    <property type="match status" value="1"/>
</dbReference>
<evidence type="ECO:0000256" key="1">
    <source>
        <dbReference type="ARBA" id="ARBA00004442"/>
    </source>
</evidence>
<dbReference type="RefSeq" id="WP_160369643.1">
    <property type="nucleotide sequence ID" value="NZ_WSQA01000009.1"/>
</dbReference>
<dbReference type="GO" id="GO:0009279">
    <property type="term" value="C:cell outer membrane"/>
    <property type="evidence" value="ECO:0007669"/>
    <property type="project" value="UniProtKB-SubCell"/>
</dbReference>
<sequence>MKKSIIKMGILAAFLTVQSACNTSLDLDPTSVITNASFWKTEDDAKGGLTSLYVKQRSLASLNLFIWGEARSEVMEWGKVSGTLDYDRYYLNTLSSVSAGPSWQAIYSAINDANLILKYVPTISFANESDKNNLLAQTYVSRAFLNYILVRTWGDVPIRTEPVEGAEPSVIQKERSPQTEVFKLIKEDIEKAISLYASYGFIKSRNYWSKAGAQALKADVFLWTAKRLNGGTADFQTALGACDEVAKADVSLLANYADLFKYGNKNNKEVIMAIGNRELESGNNYFYNLYSARLPNEVDPSTNEIIGQTAGGMVWTVTDLAKNQFKVGDLRKAASVLDLAAPGFYPTLILKGRGTVISGVRYFTSDFVIYRYADVLLMKAEAKNGLGQDPSAEMNQVRQRAYGSNYEANKFVNGSKVANDAAILQERLLELMFEGKRWWDLVRFGKAFELVPTLEGKSSLKHLEFFPISEQVLSLEPLVKQTSGY</sequence>
<dbReference type="CDD" id="cd08977">
    <property type="entry name" value="SusD"/>
    <property type="match status" value="1"/>
</dbReference>
<name>A0A6N8L336_9SPHI</name>
<dbReference type="AlphaFoldDB" id="A0A6N8L336"/>
<keyword evidence="5" id="KW-0998">Cell outer membrane</keyword>
<dbReference type="Pfam" id="PF14322">
    <property type="entry name" value="SusD-like_3"/>
    <property type="match status" value="1"/>
</dbReference>
<dbReference type="Proteomes" id="UP000435036">
    <property type="component" value="Unassembled WGS sequence"/>
</dbReference>
<dbReference type="OrthoDB" id="1035036at2"/>
<evidence type="ECO:0000256" key="5">
    <source>
        <dbReference type="ARBA" id="ARBA00023237"/>
    </source>
</evidence>
<keyword evidence="3 6" id="KW-0732">Signal</keyword>
<dbReference type="InterPro" id="IPR012944">
    <property type="entry name" value="SusD_RagB_dom"/>
</dbReference>
<comment type="subcellular location">
    <subcellularLocation>
        <location evidence="1">Cell outer membrane</location>
    </subcellularLocation>
</comment>
<dbReference type="InterPro" id="IPR033985">
    <property type="entry name" value="SusD-like_N"/>
</dbReference>
<dbReference type="Gene3D" id="1.25.40.390">
    <property type="match status" value="1"/>
</dbReference>
<evidence type="ECO:0000256" key="3">
    <source>
        <dbReference type="ARBA" id="ARBA00022729"/>
    </source>
</evidence>
<evidence type="ECO:0000259" key="8">
    <source>
        <dbReference type="Pfam" id="PF14322"/>
    </source>
</evidence>
<evidence type="ECO:0000259" key="7">
    <source>
        <dbReference type="Pfam" id="PF07980"/>
    </source>
</evidence>
<evidence type="ECO:0000313" key="10">
    <source>
        <dbReference type="Proteomes" id="UP000435036"/>
    </source>
</evidence>
<feature type="signal peptide" evidence="6">
    <location>
        <begin position="1"/>
        <end position="19"/>
    </location>
</feature>
<proteinExistence type="inferred from homology"/>
<accession>A0A6N8L336</accession>
<evidence type="ECO:0000313" key="9">
    <source>
        <dbReference type="EMBL" id="MVZ62921.1"/>
    </source>
</evidence>
<evidence type="ECO:0000256" key="2">
    <source>
        <dbReference type="ARBA" id="ARBA00006275"/>
    </source>
</evidence>
<protein>
    <submittedName>
        <fullName evidence="9">RagB/SusD family nutrient uptake outer membrane protein</fullName>
    </submittedName>
</protein>